<dbReference type="EMBL" id="JADYXP020000008">
    <property type="protein sequence ID" value="KAL0117981.1"/>
    <property type="molecule type" value="Genomic_DNA"/>
</dbReference>
<protein>
    <submittedName>
        <fullName evidence="1">Uncharacterized protein</fullName>
    </submittedName>
</protein>
<dbReference type="AlphaFoldDB" id="A0AAW2FPW1"/>
<sequence>MYVYYSFTYYLHARDRRRNLRTRVHAGRYFVKFIGISSFSSSAAAR</sequence>
<evidence type="ECO:0000313" key="1">
    <source>
        <dbReference type="EMBL" id="KAL0117981.1"/>
    </source>
</evidence>
<dbReference type="Proteomes" id="UP001430953">
    <property type="component" value="Unassembled WGS sequence"/>
</dbReference>
<accession>A0AAW2FPW1</accession>
<reference evidence="1 2" key="1">
    <citation type="submission" date="2023-03" db="EMBL/GenBank/DDBJ databases">
        <title>High recombination rates correlate with genetic variation in Cardiocondyla obscurior ants.</title>
        <authorList>
            <person name="Errbii M."/>
        </authorList>
    </citation>
    <scope>NUCLEOTIDE SEQUENCE [LARGE SCALE GENOMIC DNA]</scope>
    <source>
        <strain evidence="1">Alpha-2009</strain>
        <tissue evidence="1">Whole body</tissue>
    </source>
</reference>
<comment type="caution">
    <text evidence="1">The sequence shown here is derived from an EMBL/GenBank/DDBJ whole genome shotgun (WGS) entry which is preliminary data.</text>
</comment>
<proteinExistence type="predicted"/>
<gene>
    <name evidence="1" type="ORF">PUN28_008984</name>
</gene>
<organism evidence="1 2">
    <name type="scientific">Cardiocondyla obscurior</name>
    <dbReference type="NCBI Taxonomy" id="286306"/>
    <lineage>
        <taxon>Eukaryota</taxon>
        <taxon>Metazoa</taxon>
        <taxon>Ecdysozoa</taxon>
        <taxon>Arthropoda</taxon>
        <taxon>Hexapoda</taxon>
        <taxon>Insecta</taxon>
        <taxon>Pterygota</taxon>
        <taxon>Neoptera</taxon>
        <taxon>Endopterygota</taxon>
        <taxon>Hymenoptera</taxon>
        <taxon>Apocrita</taxon>
        <taxon>Aculeata</taxon>
        <taxon>Formicoidea</taxon>
        <taxon>Formicidae</taxon>
        <taxon>Myrmicinae</taxon>
        <taxon>Cardiocondyla</taxon>
    </lineage>
</organism>
<keyword evidence="2" id="KW-1185">Reference proteome</keyword>
<name>A0AAW2FPW1_9HYME</name>
<evidence type="ECO:0000313" key="2">
    <source>
        <dbReference type="Proteomes" id="UP001430953"/>
    </source>
</evidence>